<keyword evidence="2" id="KW-0238">DNA-binding</keyword>
<dbReference type="PROSITE" id="PS51118">
    <property type="entry name" value="HTH_HXLR"/>
    <property type="match status" value="1"/>
</dbReference>
<evidence type="ECO:0000256" key="3">
    <source>
        <dbReference type="ARBA" id="ARBA00023163"/>
    </source>
</evidence>
<gene>
    <name evidence="5" type="ORF">JCM7686_pAMI1p101</name>
</gene>
<keyword evidence="3" id="KW-0804">Transcription</keyword>
<proteinExistence type="predicted"/>
<dbReference type="PANTHER" id="PTHR33204">
    <property type="entry name" value="TRANSCRIPTIONAL REGULATOR, MARR FAMILY"/>
    <property type="match status" value="1"/>
</dbReference>
<dbReference type="Proteomes" id="UP000015480">
    <property type="component" value="Plasmid pAMI1"/>
</dbReference>
<organism evidence="5 6">
    <name type="scientific">Paracoccus aminophilus JCM 7686</name>
    <dbReference type="NCBI Taxonomy" id="1367847"/>
    <lineage>
        <taxon>Bacteria</taxon>
        <taxon>Pseudomonadati</taxon>
        <taxon>Pseudomonadota</taxon>
        <taxon>Alphaproteobacteria</taxon>
        <taxon>Rhodobacterales</taxon>
        <taxon>Paracoccaceae</taxon>
        <taxon>Paracoccus</taxon>
    </lineage>
</organism>
<name>S5XZH1_PARAH</name>
<dbReference type="AlphaFoldDB" id="S5XZH1"/>
<dbReference type="InterPro" id="IPR036390">
    <property type="entry name" value="WH_DNA-bd_sf"/>
</dbReference>
<dbReference type="Gene3D" id="1.10.10.10">
    <property type="entry name" value="Winged helix-like DNA-binding domain superfamily/Winged helix DNA-binding domain"/>
    <property type="match status" value="1"/>
</dbReference>
<feature type="domain" description="HTH hxlR-type" evidence="4">
    <location>
        <begin position="11"/>
        <end position="108"/>
    </location>
</feature>
<dbReference type="PANTHER" id="PTHR33204:SF17">
    <property type="entry name" value="TRANSCRIPTIONAL REGULATORY PROTEIN"/>
    <property type="match status" value="1"/>
</dbReference>
<protein>
    <submittedName>
        <fullName evidence="5">Transcriptional regulator, HxlR family</fullName>
    </submittedName>
</protein>
<dbReference type="InterPro" id="IPR002577">
    <property type="entry name" value="HTH_HxlR"/>
</dbReference>
<dbReference type="SUPFAM" id="SSF46785">
    <property type="entry name" value="Winged helix' DNA-binding domain"/>
    <property type="match status" value="1"/>
</dbReference>
<dbReference type="EMBL" id="CP006651">
    <property type="protein sequence ID" value="AGT10687.1"/>
    <property type="molecule type" value="Genomic_DNA"/>
</dbReference>
<evidence type="ECO:0000256" key="2">
    <source>
        <dbReference type="ARBA" id="ARBA00023125"/>
    </source>
</evidence>
<reference evidence="5 6" key="1">
    <citation type="journal article" date="2014" name="BMC Genomics">
        <title>Architecture and functions of a multipartite genome of the methylotrophic bacterium Paracoccus aminophilus JCM 7686, containing primary and secondary chromids.</title>
        <authorList>
            <person name="Dziewit L."/>
            <person name="Czarnecki J."/>
            <person name="Wibberg D."/>
            <person name="Radlinska M."/>
            <person name="Mrozek P."/>
            <person name="Szymczak M."/>
            <person name="Schluter A."/>
            <person name="Puhler A."/>
            <person name="Bartosik D."/>
        </authorList>
    </citation>
    <scope>NUCLEOTIDE SEQUENCE [LARGE SCALE GENOMIC DNA]</scope>
    <source>
        <strain evidence="5">JCM 7686</strain>
        <plasmid evidence="6">Plasmid pAMI1</plasmid>
    </source>
</reference>
<evidence type="ECO:0000256" key="1">
    <source>
        <dbReference type="ARBA" id="ARBA00023015"/>
    </source>
</evidence>
<dbReference type="HOGENOM" id="CLU_111585_0_2_5"/>
<keyword evidence="5" id="KW-0614">Plasmid</keyword>
<dbReference type="InterPro" id="IPR036388">
    <property type="entry name" value="WH-like_DNA-bd_sf"/>
</dbReference>
<sequence length="123" mass="13958">MKRKSFDDMICPIALSLEKVGEWWSILILRDAWMGKRRFDEFQKSLGIGTSTLTRRLDSLVANGLLKKQPIGEKGLRQEYVLTEAGEDFRKVLEAFVDWGNRYALPDHLKAEASDDKGEGPAS</sequence>
<geneLocation type="plasmid" evidence="5 6">
    <name>pAMI1</name>
</geneLocation>
<dbReference type="OrthoDB" id="9782219at2"/>
<keyword evidence="1" id="KW-0805">Transcription regulation</keyword>
<evidence type="ECO:0000259" key="4">
    <source>
        <dbReference type="PROSITE" id="PS51118"/>
    </source>
</evidence>
<dbReference type="PATRIC" id="fig|1367847.3.peg.3619"/>
<dbReference type="Pfam" id="PF01638">
    <property type="entry name" value="HxlR"/>
    <property type="match status" value="1"/>
</dbReference>
<accession>S5XZH1</accession>
<dbReference type="RefSeq" id="WP_020952834.1">
    <property type="nucleotide sequence ID" value="NC_022042.1"/>
</dbReference>
<keyword evidence="6" id="KW-1185">Reference proteome</keyword>
<dbReference type="GO" id="GO:0003677">
    <property type="term" value="F:DNA binding"/>
    <property type="evidence" value="ECO:0007669"/>
    <property type="project" value="UniProtKB-KW"/>
</dbReference>
<evidence type="ECO:0000313" key="6">
    <source>
        <dbReference type="Proteomes" id="UP000015480"/>
    </source>
</evidence>
<dbReference type="KEGG" id="pami:JCM7686_pAMI1p101"/>
<evidence type="ECO:0000313" key="5">
    <source>
        <dbReference type="EMBL" id="AGT10687.1"/>
    </source>
</evidence>